<name>A0A2T0RFU5_9ACTN</name>
<dbReference type="RefSeq" id="WP_106130769.1">
    <property type="nucleotide sequence ID" value="NZ_PVZG01000026.1"/>
</dbReference>
<dbReference type="Proteomes" id="UP000239209">
    <property type="component" value="Unassembled WGS sequence"/>
</dbReference>
<comment type="caution">
    <text evidence="1">The sequence shown here is derived from an EMBL/GenBank/DDBJ whole genome shotgun (WGS) entry which is preliminary data.</text>
</comment>
<evidence type="ECO:0000313" key="2">
    <source>
        <dbReference type="Proteomes" id="UP000239209"/>
    </source>
</evidence>
<dbReference type="OrthoDB" id="3394592at2"/>
<sequence length="77" mass="8273">MIPQPGDVLNIGHAASVQFAGSSRLVFRVISISQRPTYVGWAWLTGYALDDAGAAIERREIFVCLAGLRLNKPSSGV</sequence>
<proteinExistence type="predicted"/>
<dbReference type="EMBL" id="PVZG01000026">
    <property type="protein sequence ID" value="PRY19980.1"/>
    <property type="molecule type" value="Genomic_DNA"/>
</dbReference>
<evidence type="ECO:0000313" key="1">
    <source>
        <dbReference type="EMBL" id="PRY19980.1"/>
    </source>
</evidence>
<keyword evidence="2" id="KW-1185">Reference proteome</keyword>
<reference evidence="1 2" key="1">
    <citation type="submission" date="2018-03" db="EMBL/GenBank/DDBJ databases">
        <title>Genomic Encyclopedia of Archaeal and Bacterial Type Strains, Phase II (KMG-II): from individual species to whole genera.</title>
        <authorList>
            <person name="Goeker M."/>
        </authorList>
    </citation>
    <scope>NUCLEOTIDE SEQUENCE [LARGE SCALE GENOMIC DNA]</scope>
    <source>
        <strain evidence="1 2">DSM 45348</strain>
    </source>
</reference>
<dbReference type="AlphaFoldDB" id="A0A2T0RFU5"/>
<protein>
    <submittedName>
        <fullName evidence="1">Uncharacterized protein</fullName>
    </submittedName>
</protein>
<organism evidence="1 2">
    <name type="scientific">Pseudosporangium ferrugineum</name>
    <dbReference type="NCBI Taxonomy" id="439699"/>
    <lineage>
        <taxon>Bacteria</taxon>
        <taxon>Bacillati</taxon>
        <taxon>Actinomycetota</taxon>
        <taxon>Actinomycetes</taxon>
        <taxon>Micromonosporales</taxon>
        <taxon>Micromonosporaceae</taxon>
        <taxon>Pseudosporangium</taxon>
    </lineage>
</organism>
<accession>A0A2T0RFU5</accession>
<gene>
    <name evidence="1" type="ORF">CLV70_12618</name>
</gene>